<dbReference type="InterPro" id="IPR021986">
    <property type="entry name" value="Spherulin4"/>
</dbReference>
<reference evidence="1 2" key="1">
    <citation type="submission" date="2018-01" db="EMBL/GenBank/DDBJ databases">
        <title>Whole genome analyses suggest that Burkholderia sensu lato contains two further novel genera in the rhizoxinica-symbiotica group Mycetohabitans gen. nov., and Trinickia gen. nov.: implications for the evolution of diazotrophy and nodulation in the Burkholderiaceae.</title>
        <authorList>
            <person name="Estrada-de los Santos P."/>
            <person name="Palmer M."/>
            <person name="Chavez-Ramirez B."/>
            <person name="Beukes C."/>
            <person name="Steenkamp E.T."/>
            <person name="Hirsch A.M."/>
            <person name="Manyaka P."/>
            <person name="Maluk M."/>
            <person name="Lafos M."/>
            <person name="Crook M."/>
            <person name="Gross E."/>
            <person name="Simon M.F."/>
            <person name="Bueno dos Reis Junior F."/>
            <person name="Poole P.S."/>
            <person name="Venter S.N."/>
            <person name="James E.K."/>
        </authorList>
    </citation>
    <scope>NUCLEOTIDE SEQUENCE [LARGE SCALE GENOMIC DNA]</scope>
    <source>
        <strain evidence="1 2">GP25-8</strain>
    </source>
</reference>
<evidence type="ECO:0000313" key="1">
    <source>
        <dbReference type="EMBL" id="PMS20256.1"/>
    </source>
</evidence>
<evidence type="ECO:0000313" key="2">
    <source>
        <dbReference type="Proteomes" id="UP000235347"/>
    </source>
</evidence>
<dbReference type="PANTHER" id="PTHR35040">
    <property type="match status" value="1"/>
</dbReference>
<name>A0A2N7VSX8_9BURK</name>
<dbReference type="Pfam" id="PF12138">
    <property type="entry name" value="Spherulin4"/>
    <property type="match status" value="1"/>
</dbReference>
<comment type="caution">
    <text evidence="1">The sequence shown here is derived from an EMBL/GenBank/DDBJ whole genome shotgun (WGS) entry which is preliminary data.</text>
</comment>
<organism evidence="1 2">
    <name type="scientific">Trinickia soli</name>
    <dbReference type="NCBI Taxonomy" id="380675"/>
    <lineage>
        <taxon>Bacteria</taxon>
        <taxon>Pseudomonadati</taxon>
        <taxon>Pseudomonadota</taxon>
        <taxon>Betaproteobacteria</taxon>
        <taxon>Burkholderiales</taxon>
        <taxon>Burkholderiaceae</taxon>
        <taxon>Trinickia</taxon>
    </lineage>
</organism>
<evidence type="ECO:0008006" key="3">
    <source>
        <dbReference type="Google" id="ProtNLM"/>
    </source>
</evidence>
<protein>
    <recommendedName>
        <fullName evidence="3">Spherulation-specific family 4</fullName>
    </recommendedName>
</protein>
<gene>
    <name evidence="1" type="ORF">C0Z19_20290</name>
</gene>
<proteinExistence type="predicted"/>
<accession>A0A2N7VSX8</accession>
<dbReference type="Proteomes" id="UP000235347">
    <property type="component" value="Unassembled WGS sequence"/>
</dbReference>
<dbReference type="RefSeq" id="WP_102611628.1">
    <property type="nucleotide sequence ID" value="NZ_CADIKD010000017.1"/>
</dbReference>
<dbReference type="PANTHER" id="PTHR35040:SF9">
    <property type="entry name" value="4-LIKE CELL SURFACE PROTEIN, PUTATIVE (AFU_ORTHOLOGUE AFUA_4G14080)-RELATED"/>
    <property type="match status" value="1"/>
</dbReference>
<keyword evidence="2" id="KW-1185">Reference proteome</keyword>
<dbReference type="EMBL" id="PNYB01000019">
    <property type="protein sequence ID" value="PMS20256.1"/>
    <property type="molecule type" value="Genomic_DNA"/>
</dbReference>
<dbReference type="AlphaFoldDB" id="A0A2N7VSX8"/>
<sequence>MKGSVESAHEAKRTKQLASRGRRFQWAPTMLAVAVGAAALPASARGIEVGVPAYVYPGDPYLKALEDPVQTPVPPSIVIVNIGNGDADESILDHDADLLRARTAANGGPVKVIGYVYTSYGQRTDDAIRYSVDRYLTARNGSIHYEGIFFDEVPSSCGPTTGDMSWRDKYRRAREYVWAKLPNTQDLVVDNIGTAVASCYLDTDHDTADVFVTFEDTAAHYLVNAPSDGSGPGWVGGNVISGGQYVSGSQYGSSRFWHLVYNAGNADWATVVNTAFQRQAGYVLATDAYMVGPYVNPWTVMPSYLNGEVAYAGSLGP</sequence>